<feature type="region of interest" description="Disordered" evidence="1">
    <location>
        <begin position="340"/>
        <end position="374"/>
    </location>
</feature>
<accession>A0A0C3PSQ7</accession>
<dbReference type="AlphaFoldDB" id="A0A0C3PSQ7"/>
<dbReference type="Pfam" id="PF07217">
    <property type="entry name" value="Het-C"/>
    <property type="match status" value="1"/>
</dbReference>
<evidence type="ECO:0000313" key="4">
    <source>
        <dbReference type="Proteomes" id="UP000054248"/>
    </source>
</evidence>
<keyword evidence="2" id="KW-0732">Signal</keyword>
<feature type="signal peptide" evidence="2">
    <location>
        <begin position="1"/>
        <end position="16"/>
    </location>
</feature>
<evidence type="ECO:0000313" key="3">
    <source>
        <dbReference type="EMBL" id="KIO17760.1"/>
    </source>
</evidence>
<sequence>MPSRLTLLLLTIVILAIIVPNTPSGGGALAFGAGNIPGFAYLEGKAFRHGDIEDVLADLLKKSAGSGLLGLGGGSKFGGLDVKRVYFGNWLRDYSQAVDIAGLKQVQIQTILNIVTVLGFMAHGYATGAFEVTAERLGTYLPVEHIDNPKGYGEGEDPRKYHPKLRGPVHPQEYAVDPRTGMKNYIANEGGFWDTSKAHVRRLLEQCIAEGRSYRQSKNQENKFNAYRTLGSALHTLEDFFAHSNFCELTLISIGGWNVFPHVGDRTKISGPNGQLVYPLVTGTFGGSDFIHSVLGEATDHLSQSSLTELNTQIDTAKNKKQSGGVGSIGNIKSLTSAFPGVGGPGGDMDREVDNMERSRAGAQGKDPNQMSPQEIRSAIWPVLVFRD</sequence>
<dbReference type="STRING" id="1051891.A0A0C3PSQ7"/>
<dbReference type="InterPro" id="IPR052577">
    <property type="entry name" value="VWA7"/>
</dbReference>
<feature type="non-terminal residue" evidence="3">
    <location>
        <position position="388"/>
    </location>
</feature>
<dbReference type="HOGENOM" id="CLU_060052_0_0_1"/>
<reference evidence="4" key="2">
    <citation type="submission" date="2015-01" db="EMBL/GenBank/DDBJ databases">
        <title>Evolutionary Origins and Diversification of the Mycorrhizal Mutualists.</title>
        <authorList>
            <consortium name="DOE Joint Genome Institute"/>
            <consortium name="Mycorrhizal Genomics Consortium"/>
            <person name="Kohler A."/>
            <person name="Kuo A."/>
            <person name="Nagy L.G."/>
            <person name="Floudas D."/>
            <person name="Copeland A."/>
            <person name="Barry K.W."/>
            <person name="Cichocki N."/>
            <person name="Veneault-Fourrey C."/>
            <person name="LaButti K."/>
            <person name="Lindquist E.A."/>
            <person name="Lipzen A."/>
            <person name="Lundell T."/>
            <person name="Morin E."/>
            <person name="Murat C."/>
            <person name="Riley R."/>
            <person name="Ohm R."/>
            <person name="Sun H."/>
            <person name="Tunlid A."/>
            <person name="Henrissat B."/>
            <person name="Grigoriev I.V."/>
            <person name="Hibbett D.S."/>
            <person name="Martin F."/>
        </authorList>
    </citation>
    <scope>NUCLEOTIDE SEQUENCE [LARGE SCALE GENOMIC DNA]</scope>
    <source>
        <strain evidence="4">MUT 4182</strain>
    </source>
</reference>
<proteinExistence type="predicted"/>
<dbReference type="OrthoDB" id="2506204at2759"/>
<evidence type="ECO:0000256" key="1">
    <source>
        <dbReference type="SAM" id="MobiDB-lite"/>
    </source>
</evidence>
<organism evidence="3 4">
    <name type="scientific">Tulasnella calospora MUT 4182</name>
    <dbReference type="NCBI Taxonomy" id="1051891"/>
    <lineage>
        <taxon>Eukaryota</taxon>
        <taxon>Fungi</taxon>
        <taxon>Dikarya</taxon>
        <taxon>Basidiomycota</taxon>
        <taxon>Agaricomycotina</taxon>
        <taxon>Agaricomycetes</taxon>
        <taxon>Cantharellales</taxon>
        <taxon>Tulasnellaceae</taxon>
        <taxon>Tulasnella</taxon>
    </lineage>
</organism>
<name>A0A0C3PSQ7_9AGAM</name>
<dbReference type="EMBL" id="KN823345">
    <property type="protein sequence ID" value="KIO17760.1"/>
    <property type="molecule type" value="Genomic_DNA"/>
</dbReference>
<reference evidence="3 4" key="1">
    <citation type="submission" date="2014-04" db="EMBL/GenBank/DDBJ databases">
        <authorList>
            <consortium name="DOE Joint Genome Institute"/>
            <person name="Kuo A."/>
            <person name="Girlanda M."/>
            <person name="Perotto S."/>
            <person name="Kohler A."/>
            <person name="Nagy L.G."/>
            <person name="Floudas D."/>
            <person name="Copeland A."/>
            <person name="Barry K.W."/>
            <person name="Cichocki N."/>
            <person name="Veneault-Fourrey C."/>
            <person name="LaButti K."/>
            <person name="Lindquist E.A."/>
            <person name="Lipzen A."/>
            <person name="Lundell T."/>
            <person name="Morin E."/>
            <person name="Murat C."/>
            <person name="Sun H."/>
            <person name="Tunlid A."/>
            <person name="Henrissat B."/>
            <person name="Grigoriev I.V."/>
            <person name="Hibbett D.S."/>
            <person name="Martin F."/>
            <person name="Nordberg H.P."/>
            <person name="Cantor M.N."/>
            <person name="Hua S.X."/>
        </authorList>
    </citation>
    <scope>NUCLEOTIDE SEQUENCE [LARGE SCALE GENOMIC DNA]</scope>
    <source>
        <strain evidence="3 4">MUT 4182</strain>
    </source>
</reference>
<gene>
    <name evidence="3" type="ORF">M407DRAFT_167739</name>
</gene>
<feature type="region of interest" description="Disordered" evidence="1">
    <location>
        <begin position="148"/>
        <end position="170"/>
    </location>
</feature>
<dbReference type="Proteomes" id="UP000054248">
    <property type="component" value="Unassembled WGS sequence"/>
</dbReference>
<keyword evidence="4" id="KW-1185">Reference proteome</keyword>
<evidence type="ECO:0008006" key="5">
    <source>
        <dbReference type="Google" id="ProtNLM"/>
    </source>
</evidence>
<feature type="compositionally biased region" description="Basic and acidic residues" evidence="1">
    <location>
        <begin position="348"/>
        <end position="360"/>
    </location>
</feature>
<dbReference type="PANTHER" id="PTHR14905:SF7">
    <property type="entry name" value="VON WILLEBRAND FACTOR A DOMAIN-CONTAINING PROTEIN 7"/>
    <property type="match status" value="1"/>
</dbReference>
<dbReference type="InterPro" id="IPR010816">
    <property type="entry name" value="Het-C"/>
</dbReference>
<dbReference type="PANTHER" id="PTHR14905">
    <property type="entry name" value="NG37"/>
    <property type="match status" value="1"/>
</dbReference>
<evidence type="ECO:0000256" key="2">
    <source>
        <dbReference type="SAM" id="SignalP"/>
    </source>
</evidence>
<protein>
    <recommendedName>
        <fullName evidence="5">Het-C-domain-containing protein</fullName>
    </recommendedName>
</protein>
<feature type="chain" id="PRO_5002177037" description="Het-C-domain-containing protein" evidence="2">
    <location>
        <begin position="17"/>
        <end position="388"/>
    </location>
</feature>